<evidence type="ECO:0000313" key="10">
    <source>
        <dbReference type="Proteomes" id="UP000031307"/>
    </source>
</evidence>
<accession>A0A0C1E6C3</accession>
<dbReference type="SUPFAM" id="SSF82866">
    <property type="entry name" value="Multidrug efflux transporter AcrB transmembrane domain"/>
    <property type="match status" value="2"/>
</dbReference>
<feature type="transmembrane region" description="Helical" evidence="8">
    <location>
        <begin position="1034"/>
        <end position="1060"/>
    </location>
</feature>
<dbReference type="Gene3D" id="3.30.70.1440">
    <property type="entry name" value="Multidrug efflux transporter AcrB pore domain"/>
    <property type="match status" value="1"/>
</dbReference>
<feature type="transmembrane region" description="Helical" evidence="8">
    <location>
        <begin position="931"/>
        <end position="950"/>
    </location>
</feature>
<comment type="caution">
    <text evidence="9">The sequence shown here is derived from an EMBL/GenBank/DDBJ whole genome shotgun (WGS) entry which is preliminary data.</text>
</comment>
<evidence type="ECO:0000256" key="5">
    <source>
        <dbReference type="ARBA" id="ARBA00022692"/>
    </source>
</evidence>
<dbReference type="SUPFAM" id="SSF82693">
    <property type="entry name" value="Multidrug efflux transporter AcrB pore domain, PN1, PN2, PC1 and PC2 subdomains"/>
    <property type="match status" value="2"/>
</dbReference>
<dbReference type="InterPro" id="IPR027463">
    <property type="entry name" value="AcrB_DN_DC_subdom"/>
</dbReference>
<dbReference type="PANTHER" id="PTHR32063:SF24">
    <property type="entry name" value="CATION EFFLUX SYSTEM (ACRB_ACRD_ACRF FAMILY)"/>
    <property type="match status" value="1"/>
</dbReference>
<feature type="transmembrane region" description="Helical" evidence="8">
    <location>
        <begin position="905"/>
        <end position="924"/>
    </location>
</feature>
<protein>
    <submittedName>
        <fullName evidence="9">Nickel-cobalt-cadmium resistance protein NccA</fullName>
    </submittedName>
</protein>
<feature type="transmembrane region" description="Helical" evidence="8">
    <location>
        <begin position="477"/>
        <end position="496"/>
    </location>
</feature>
<dbReference type="AlphaFoldDB" id="A0A0C1E6C3"/>
<organism evidence="9 10">
    <name type="scientific">Parachlamydia acanthamoebae</name>
    <dbReference type="NCBI Taxonomy" id="83552"/>
    <lineage>
        <taxon>Bacteria</taxon>
        <taxon>Pseudomonadati</taxon>
        <taxon>Chlamydiota</taxon>
        <taxon>Chlamydiia</taxon>
        <taxon>Parachlamydiales</taxon>
        <taxon>Parachlamydiaceae</taxon>
        <taxon>Parachlamydia</taxon>
    </lineage>
</organism>
<keyword evidence="3" id="KW-0813">Transport</keyword>
<feature type="transmembrane region" description="Helical" evidence="8">
    <location>
        <begin position="12"/>
        <end position="31"/>
    </location>
</feature>
<evidence type="ECO:0000256" key="7">
    <source>
        <dbReference type="ARBA" id="ARBA00023136"/>
    </source>
</evidence>
<feature type="transmembrane region" description="Helical" evidence="8">
    <location>
        <begin position="956"/>
        <end position="982"/>
    </location>
</feature>
<keyword evidence="7 8" id="KW-0472">Membrane</keyword>
<comment type="similarity">
    <text evidence="2">Belongs to the resistance-nodulation-cell division (RND) (TC 2.A.6) family.</text>
</comment>
<keyword evidence="6 8" id="KW-1133">Transmembrane helix</keyword>
<proteinExistence type="inferred from homology"/>
<sequence>MIHAILQRALRYPYAVIFITLVVAAYGIYSFTQLPIDAVPDITNNQVQINTVLPGFSPVQMEKQVTYVIETALAGIPGLQLTRSLTRNGFSQVTAIFDDHLDLYFARQQINERLGTIKQNLPEGADVRMGPISTGLGEVYMWTVDFKHPNGKDAQFTPGSPGWQKEGVYLTPEGQLLKTDVEKFAYLRTVQDWIIKPQLKEVRGLADVDSIGGYVRQYHVEPNIERMIALGLSYHEIMDALKKNNTSIGPGYIEKGGESFLIKSDERLESPSEIKKIVIATRDGIPIRVQDIAEVNIGKEQRTGSASKNGHEAVVGTAMMLIGANSRTVAQNVDQKLQEINQTLPPDIEARSVLNRTKLVNATITTVAKNLGEGALLVIIVLFLFLGQIRAALITATIIPLSMLMTAIGMTKFNISGNLMSLGAIDFGLIVDGAVIITENCLRRLVHKQQELGRILTFNERSNEVLSASQEMIQPTVFGQAIIMLVYIPILALSGVEGKMFHPMAITVLFALLSAFILSLTFIPSMILVFVKGSLQEKENPLIEVTKKWYKPILEKSLNAPILALAGGGLAILIAAFLFNFLGQEFIPKLDEKDIAMHAVRIPSTSLTQSTLMQSQVEKTIRKFPEVAYVYSKTGTAEAATDPMPPNVSDTFIFLKSANEWPNPNLSKENLIVKLENALEKIPGNNYEFTQPIEMRFNELISGVRSDLAVKIYGDDFDKMQSTAMQVAVVLRKLPGAADVKIDQTKGLPVLDVQIDRDAASRLGLNVSDGLDVLAIATGGGKAGQIFEGDRRFDILVKLPENLREDPTALAGLPIPISTKGGRAHFPNVPLSEIAQIKIAEGLNEIRRENGKRFVAVQANVRGSDLGSFVEQAKEQIQKQVNLPKGYWLGWGGQFENLMSARQRLALVVPICLGAILLLLYIAFQSIRSALIIFSGVPFALTGGILALWLRDFPFSISAAVGFIALSGIAVLNGIVLISSIVQLSRQNISQDEAIVKGALQRLRPVLMTALVASLGFIPMALATGTGAEVQKPLATVVIGGLISSTLLTLLILPTLFKLFGIEEENKRF</sequence>
<feature type="transmembrane region" description="Helical" evidence="8">
    <location>
        <begin position="1003"/>
        <end position="1022"/>
    </location>
</feature>
<dbReference type="RefSeq" id="WP_039377820.1">
    <property type="nucleotide sequence ID" value="NZ_JSAM01000103.1"/>
</dbReference>
<dbReference type="Gene3D" id="1.20.1640.10">
    <property type="entry name" value="Multidrug efflux transporter AcrB transmembrane domain"/>
    <property type="match status" value="3"/>
</dbReference>
<dbReference type="GO" id="GO:0005886">
    <property type="term" value="C:plasma membrane"/>
    <property type="evidence" value="ECO:0007669"/>
    <property type="project" value="UniProtKB-SubCell"/>
</dbReference>
<evidence type="ECO:0000256" key="2">
    <source>
        <dbReference type="ARBA" id="ARBA00010942"/>
    </source>
</evidence>
<dbReference type="Proteomes" id="UP000031307">
    <property type="component" value="Unassembled WGS sequence"/>
</dbReference>
<evidence type="ECO:0000256" key="1">
    <source>
        <dbReference type="ARBA" id="ARBA00004651"/>
    </source>
</evidence>
<comment type="subcellular location">
    <subcellularLocation>
        <location evidence="1">Cell membrane</location>
        <topology evidence="1">Multi-pass membrane protein</topology>
    </subcellularLocation>
</comment>
<feature type="transmembrane region" description="Helical" evidence="8">
    <location>
        <begin position="508"/>
        <end position="531"/>
    </location>
</feature>
<dbReference type="NCBIfam" id="TIGR00914">
    <property type="entry name" value="2A0601"/>
    <property type="match status" value="1"/>
</dbReference>
<dbReference type="Gene3D" id="3.30.70.1320">
    <property type="entry name" value="Multidrug efflux transporter AcrB pore domain like"/>
    <property type="match status" value="1"/>
</dbReference>
<dbReference type="Gene3D" id="3.30.70.1430">
    <property type="entry name" value="Multidrug efflux transporter AcrB pore domain"/>
    <property type="match status" value="2"/>
</dbReference>
<dbReference type="Pfam" id="PF00873">
    <property type="entry name" value="ACR_tran"/>
    <property type="match status" value="1"/>
</dbReference>
<feature type="transmembrane region" description="Helical" evidence="8">
    <location>
        <begin position="558"/>
        <end position="582"/>
    </location>
</feature>
<feature type="transmembrane region" description="Helical" evidence="8">
    <location>
        <begin position="419"/>
        <end position="438"/>
    </location>
</feature>
<name>A0A0C1E6C3_9BACT</name>
<evidence type="ECO:0000256" key="6">
    <source>
        <dbReference type="ARBA" id="ARBA00022989"/>
    </source>
</evidence>
<feature type="transmembrane region" description="Helical" evidence="8">
    <location>
        <begin position="393"/>
        <end position="413"/>
    </location>
</feature>
<dbReference type="GO" id="GO:0042910">
    <property type="term" value="F:xenobiotic transmembrane transporter activity"/>
    <property type="evidence" value="ECO:0007669"/>
    <property type="project" value="TreeGrafter"/>
</dbReference>
<dbReference type="InterPro" id="IPR001036">
    <property type="entry name" value="Acrflvin-R"/>
</dbReference>
<dbReference type="PATRIC" id="fig|83552.4.peg.2024"/>
<keyword evidence="4" id="KW-1003">Cell membrane</keyword>
<dbReference type="InterPro" id="IPR004763">
    <property type="entry name" value="CusA-like"/>
</dbReference>
<feature type="transmembrane region" description="Helical" evidence="8">
    <location>
        <begin position="367"/>
        <end position="386"/>
    </location>
</feature>
<evidence type="ECO:0000313" key="9">
    <source>
        <dbReference type="EMBL" id="KIA76852.1"/>
    </source>
</evidence>
<dbReference type="EMBL" id="JSAM01000103">
    <property type="protein sequence ID" value="KIA76852.1"/>
    <property type="molecule type" value="Genomic_DNA"/>
</dbReference>
<evidence type="ECO:0000256" key="4">
    <source>
        <dbReference type="ARBA" id="ARBA00022475"/>
    </source>
</evidence>
<dbReference type="SUPFAM" id="SSF82714">
    <property type="entry name" value="Multidrug efflux transporter AcrB TolC docking domain, DN and DC subdomains"/>
    <property type="match status" value="2"/>
</dbReference>
<gene>
    <name evidence="9" type="primary">nccA</name>
    <name evidence="9" type="ORF">DB43_HH00030</name>
</gene>
<dbReference type="GO" id="GO:0008324">
    <property type="term" value="F:monoatomic cation transmembrane transporter activity"/>
    <property type="evidence" value="ECO:0007669"/>
    <property type="project" value="InterPro"/>
</dbReference>
<evidence type="ECO:0000256" key="3">
    <source>
        <dbReference type="ARBA" id="ARBA00022448"/>
    </source>
</evidence>
<dbReference type="PANTHER" id="PTHR32063">
    <property type="match status" value="1"/>
</dbReference>
<keyword evidence="5 8" id="KW-0812">Transmembrane</keyword>
<reference evidence="9 10" key="1">
    <citation type="journal article" date="2014" name="Mol. Biol. Evol.">
        <title>Massive expansion of Ubiquitination-related gene families within the Chlamydiae.</title>
        <authorList>
            <person name="Domman D."/>
            <person name="Collingro A."/>
            <person name="Lagkouvardos I."/>
            <person name="Gehre L."/>
            <person name="Weinmaier T."/>
            <person name="Rattei T."/>
            <person name="Subtil A."/>
            <person name="Horn M."/>
        </authorList>
    </citation>
    <scope>NUCLEOTIDE SEQUENCE [LARGE SCALE GENOMIC DNA]</scope>
    <source>
        <strain evidence="9 10">OEW1</strain>
    </source>
</reference>
<dbReference type="PRINTS" id="PR00702">
    <property type="entry name" value="ACRIFLAVINRP"/>
</dbReference>
<evidence type="ECO:0000256" key="8">
    <source>
        <dbReference type="SAM" id="Phobius"/>
    </source>
</evidence>
<dbReference type="Gene3D" id="3.30.2090.10">
    <property type="entry name" value="Multidrug efflux transporter AcrB TolC docking domain, DN and DC subdomains"/>
    <property type="match status" value="2"/>
</dbReference>